<protein>
    <recommendedName>
        <fullName evidence="3">DNA-directed RNA polymerase</fullName>
    </recommendedName>
</protein>
<reference evidence="1" key="1">
    <citation type="submission" date="2023-10" db="EMBL/GenBank/DDBJ databases">
        <authorList>
            <person name="Chen Y."/>
            <person name="Shah S."/>
            <person name="Dougan E. K."/>
            <person name="Thang M."/>
            <person name="Chan C."/>
        </authorList>
    </citation>
    <scope>NUCLEOTIDE SEQUENCE [LARGE SCALE GENOMIC DNA]</scope>
</reference>
<gene>
    <name evidence="1" type="ORF">PCOR1329_LOCUS72796</name>
</gene>
<dbReference type="Proteomes" id="UP001189429">
    <property type="component" value="Unassembled WGS sequence"/>
</dbReference>
<evidence type="ECO:0000313" key="2">
    <source>
        <dbReference type="Proteomes" id="UP001189429"/>
    </source>
</evidence>
<organism evidence="1 2">
    <name type="scientific">Prorocentrum cordatum</name>
    <dbReference type="NCBI Taxonomy" id="2364126"/>
    <lineage>
        <taxon>Eukaryota</taxon>
        <taxon>Sar</taxon>
        <taxon>Alveolata</taxon>
        <taxon>Dinophyceae</taxon>
        <taxon>Prorocentrales</taxon>
        <taxon>Prorocentraceae</taxon>
        <taxon>Prorocentrum</taxon>
    </lineage>
</organism>
<name>A0ABN9X2F5_9DINO</name>
<proteinExistence type="predicted"/>
<dbReference type="EMBL" id="CAUYUJ010019754">
    <property type="protein sequence ID" value="CAK0893467.1"/>
    <property type="molecule type" value="Genomic_DNA"/>
</dbReference>
<keyword evidence="2" id="KW-1185">Reference proteome</keyword>
<feature type="non-terminal residue" evidence="1">
    <location>
        <position position="1"/>
    </location>
</feature>
<evidence type="ECO:0000313" key="1">
    <source>
        <dbReference type="EMBL" id="CAK0893467.1"/>
    </source>
</evidence>
<comment type="caution">
    <text evidence="1">The sequence shown here is derived from an EMBL/GenBank/DDBJ whole genome shotgun (WGS) entry which is preliminary data.</text>
</comment>
<feature type="non-terminal residue" evidence="1">
    <location>
        <position position="244"/>
    </location>
</feature>
<evidence type="ECO:0008006" key="3">
    <source>
        <dbReference type="Google" id="ProtNLM"/>
    </source>
</evidence>
<accession>A0ABN9X2F5</accession>
<sequence>VAFGGADRISTEIESLLDNSKWSDILDEFPDLAPRSVGLIRRGVLKVHGMFTMRIVSPSKTFPQRLLCLAMEPAAVPHELRKDIARTLVESDSRALHRTAAKIKALFEPELRECMLSGKLSASLWAPIHMVGQSWKGDTQEIEGINNVIQVRCDRAPRIGMGLLDARVGLRKELGLGSRQSRHMKWSEIAPHVEAMVRDSMAHASGVNGVLATPDRWTPPPEHFDDVRVRVDKAILGVGDVEEA</sequence>